<dbReference type="CDD" id="cd04088">
    <property type="entry name" value="EFG_mtEFG_II"/>
    <property type="match status" value="1"/>
</dbReference>
<dbReference type="OrthoDB" id="9804431at2"/>
<dbReference type="Pfam" id="PF00009">
    <property type="entry name" value="GTP_EFTU"/>
    <property type="match status" value="1"/>
</dbReference>
<feature type="domain" description="Tr-type G" evidence="3">
    <location>
        <begin position="7"/>
        <end position="282"/>
    </location>
</feature>
<dbReference type="NCBIfam" id="TIGR00231">
    <property type="entry name" value="small_GTP"/>
    <property type="match status" value="1"/>
</dbReference>
<evidence type="ECO:0000259" key="3">
    <source>
        <dbReference type="PROSITE" id="PS51722"/>
    </source>
</evidence>
<dbReference type="SUPFAM" id="SSF50447">
    <property type="entry name" value="Translation proteins"/>
    <property type="match status" value="1"/>
</dbReference>
<dbReference type="Gene3D" id="3.30.70.240">
    <property type="match status" value="1"/>
</dbReference>
<dbReference type="CDD" id="cd03713">
    <property type="entry name" value="EFG_mtEFG_C"/>
    <property type="match status" value="1"/>
</dbReference>
<dbReference type="SUPFAM" id="SSF52540">
    <property type="entry name" value="P-loop containing nucleoside triphosphate hydrolases"/>
    <property type="match status" value="1"/>
</dbReference>
<dbReference type="InterPro" id="IPR035649">
    <property type="entry name" value="EFG_V"/>
</dbReference>
<evidence type="ECO:0000256" key="2">
    <source>
        <dbReference type="ARBA" id="ARBA00023134"/>
    </source>
</evidence>
<keyword evidence="2" id="KW-0342">GTP-binding</keyword>
<keyword evidence="5" id="KW-1185">Reference proteome</keyword>
<evidence type="ECO:0000313" key="4">
    <source>
        <dbReference type="EMBL" id="AHF06775.1"/>
    </source>
</evidence>
<dbReference type="InterPro" id="IPR020568">
    <property type="entry name" value="Ribosomal_Su5_D2-typ_SF"/>
</dbReference>
<evidence type="ECO:0000256" key="1">
    <source>
        <dbReference type="ARBA" id="ARBA00022741"/>
    </source>
</evidence>
<dbReference type="InterPro" id="IPR035647">
    <property type="entry name" value="EFG_III/V"/>
</dbReference>
<dbReference type="SUPFAM" id="SSF54980">
    <property type="entry name" value="EF-G C-terminal domain-like"/>
    <property type="match status" value="2"/>
</dbReference>
<name>W0E7E5_9FIRM</name>
<dbReference type="Gene3D" id="3.30.70.870">
    <property type="entry name" value="Elongation Factor G (Translational Gtpase), domain 3"/>
    <property type="match status" value="1"/>
</dbReference>
<dbReference type="NCBIfam" id="NF009379">
    <property type="entry name" value="PRK12740.1-3"/>
    <property type="match status" value="1"/>
</dbReference>
<keyword evidence="4" id="KW-0648">Protein biosynthesis</keyword>
<dbReference type="InterPro" id="IPR005517">
    <property type="entry name" value="Transl_elong_EFG/EF2_IV"/>
</dbReference>
<dbReference type="eggNOG" id="COG0480">
    <property type="taxonomic scope" value="Bacteria"/>
</dbReference>
<evidence type="ECO:0000313" key="5">
    <source>
        <dbReference type="Proteomes" id="UP000010847"/>
    </source>
</evidence>
<sequence>MKDYETLNLRNVCLVGHGGSGKTSLTEAFLFNSGSISRMGKVMEGNTTSDFLPEEIKHKVSISTSHVPVEWQKIKINVLDTPGYSDFFGEVKSALRVVESGVLVLCGVSGIEVQTEILMDLMEEQKLPRLLFINKLERENANYSKVIEQLREKFPQTHFASLQIPIGQEGEIQGVIDIVEQKAYYYENNASGKYTVKDVPVEYQDEMEQLREGLAEAVAEADDDILTKYLDGQSLNDEELQRALKGAFAQNLVVPILAGSAVKNIGIFNLLNFFAKIAPAPQVQDERCALVFKTLADPYVGKMNFLRVYGGNFKTDQLIYNATRNTEEKLGNPFLLKGKNQEPVSLIAAGDIAVVAKLQDLGTGDTLCSRENPVQLRGIDFPEPRLAVTIEPKSKGDEDKVGSALTRLAEEDPTMRTEKNIETKELLLFGIGEMHLEILLEKLQRKFGVTVKTRVPKVAYRETIRKPIKVEGKHKKQSGGHGQYGHVWLTLEPLTDGEFVFAEEVFGGSVPKQYFPAVEKGIREAMTEGSLAGFPVTGLKAILNDGSYHSVDSSEMAFKLAATIAFKKGTELAHPVLLEPIAEVEVSVPEVFMGDVIGDLNSKRGRVLGMEADGKYQRIRAHVPQSEMMRYAIDLKSLTQGRGSFTIEFLKYEEVPPKISESIISQLKTASGQMR</sequence>
<dbReference type="InterPro" id="IPR000795">
    <property type="entry name" value="T_Tr_GTP-bd_dom"/>
</dbReference>
<dbReference type="InterPro" id="IPR009000">
    <property type="entry name" value="Transl_B-barrel_sf"/>
</dbReference>
<dbReference type="HOGENOM" id="CLU_002794_4_1_9"/>
<dbReference type="GO" id="GO:0032790">
    <property type="term" value="P:ribosome disassembly"/>
    <property type="evidence" value="ECO:0007669"/>
    <property type="project" value="TreeGrafter"/>
</dbReference>
<dbReference type="CDD" id="cd16262">
    <property type="entry name" value="EFG_III"/>
    <property type="match status" value="1"/>
</dbReference>
<dbReference type="RefSeq" id="WP_006715548.1">
    <property type="nucleotide sequence ID" value="NZ_CP007032.1"/>
</dbReference>
<keyword evidence="4" id="KW-0251">Elongation factor</keyword>
<dbReference type="Pfam" id="PF22042">
    <property type="entry name" value="EF-G_D2"/>
    <property type="match status" value="1"/>
</dbReference>
<dbReference type="FunFam" id="3.30.230.10:FF:000003">
    <property type="entry name" value="Elongation factor G"/>
    <property type="match status" value="1"/>
</dbReference>
<dbReference type="InterPro" id="IPR000640">
    <property type="entry name" value="EFG_V-like"/>
</dbReference>
<dbReference type="GO" id="GO:0005525">
    <property type="term" value="F:GTP binding"/>
    <property type="evidence" value="ECO:0007669"/>
    <property type="project" value="UniProtKB-KW"/>
</dbReference>
<dbReference type="SUPFAM" id="SSF54211">
    <property type="entry name" value="Ribosomal protein S5 domain 2-like"/>
    <property type="match status" value="1"/>
</dbReference>
<dbReference type="KEGG" id="dmt:DESME_06645"/>
<dbReference type="AlphaFoldDB" id="W0E7E5"/>
<dbReference type="InterPro" id="IPR009022">
    <property type="entry name" value="EFG_III"/>
</dbReference>
<reference evidence="4 5" key="1">
    <citation type="submission" date="2013-12" db="EMBL/GenBank/DDBJ databases">
        <authorList>
            <consortium name="DOE Joint Genome Institute"/>
            <person name="Smidt H."/>
            <person name="Huntemann M."/>
            <person name="Han J."/>
            <person name="Chen A."/>
            <person name="Kyrpides N."/>
            <person name="Mavromatis K."/>
            <person name="Markowitz V."/>
            <person name="Palaniappan K."/>
            <person name="Ivanova N."/>
            <person name="Schaumberg A."/>
            <person name="Pati A."/>
            <person name="Liolios K."/>
            <person name="Nordberg H.P."/>
            <person name="Cantor M.N."/>
            <person name="Hua S.X."/>
            <person name="Woyke T."/>
        </authorList>
    </citation>
    <scope>NUCLEOTIDE SEQUENCE [LARGE SCALE GENOMIC DNA]</scope>
    <source>
        <strain evidence="5">DSM 15288</strain>
    </source>
</reference>
<dbReference type="Gene3D" id="3.30.230.10">
    <property type="match status" value="1"/>
</dbReference>
<dbReference type="InterPro" id="IPR047872">
    <property type="entry name" value="EFG_IV"/>
</dbReference>
<dbReference type="Proteomes" id="UP000010847">
    <property type="component" value="Chromosome"/>
</dbReference>
<dbReference type="Gene3D" id="3.40.50.300">
    <property type="entry name" value="P-loop containing nucleotide triphosphate hydrolases"/>
    <property type="match status" value="1"/>
</dbReference>
<gene>
    <name evidence="4" type="primary">fusA</name>
    <name evidence="4" type="ORF">DESME_06645</name>
</gene>
<dbReference type="Pfam" id="PF00679">
    <property type="entry name" value="EFG_C"/>
    <property type="match status" value="1"/>
</dbReference>
<organism evidence="4 5">
    <name type="scientific">Desulfitobacterium metallireducens DSM 15288</name>
    <dbReference type="NCBI Taxonomy" id="871968"/>
    <lineage>
        <taxon>Bacteria</taxon>
        <taxon>Bacillati</taxon>
        <taxon>Bacillota</taxon>
        <taxon>Clostridia</taxon>
        <taxon>Eubacteriales</taxon>
        <taxon>Desulfitobacteriaceae</taxon>
        <taxon>Desulfitobacterium</taxon>
    </lineage>
</organism>
<dbReference type="NCBIfam" id="NF009891">
    <property type="entry name" value="PRK13351.1-1"/>
    <property type="match status" value="1"/>
</dbReference>
<proteinExistence type="predicted"/>
<dbReference type="NCBIfam" id="NF009381">
    <property type="entry name" value="PRK12740.1-5"/>
    <property type="match status" value="1"/>
</dbReference>
<dbReference type="CDD" id="cd04170">
    <property type="entry name" value="EF-G_bact"/>
    <property type="match status" value="1"/>
</dbReference>
<dbReference type="CDD" id="cd01434">
    <property type="entry name" value="EFG_mtEFG1_IV"/>
    <property type="match status" value="1"/>
</dbReference>
<dbReference type="Gene3D" id="2.40.30.10">
    <property type="entry name" value="Translation factors"/>
    <property type="match status" value="1"/>
</dbReference>
<dbReference type="InterPro" id="IPR041095">
    <property type="entry name" value="EFG_II"/>
</dbReference>
<dbReference type="InterPro" id="IPR014721">
    <property type="entry name" value="Ribsml_uS5_D2-typ_fold_subgr"/>
</dbReference>
<dbReference type="Pfam" id="PF14492">
    <property type="entry name" value="EFG_III"/>
    <property type="match status" value="1"/>
</dbReference>
<dbReference type="InterPro" id="IPR053905">
    <property type="entry name" value="EF-G-like_DII"/>
</dbReference>
<dbReference type="GO" id="GO:0003924">
    <property type="term" value="F:GTPase activity"/>
    <property type="evidence" value="ECO:0007669"/>
    <property type="project" value="InterPro"/>
</dbReference>
<dbReference type="Pfam" id="PF03764">
    <property type="entry name" value="EFG_IV"/>
    <property type="match status" value="1"/>
</dbReference>
<dbReference type="PANTHER" id="PTHR43261">
    <property type="entry name" value="TRANSLATION ELONGATION FACTOR G-RELATED"/>
    <property type="match status" value="1"/>
</dbReference>
<dbReference type="FunFam" id="3.30.70.240:FF:000001">
    <property type="entry name" value="Elongation factor G"/>
    <property type="match status" value="1"/>
</dbReference>
<dbReference type="PANTHER" id="PTHR43261:SF6">
    <property type="entry name" value="ELONGATION FACTOR G-LIKE PROTEIN"/>
    <property type="match status" value="1"/>
</dbReference>
<dbReference type="PROSITE" id="PS51722">
    <property type="entry name" value="G_TR_2"/>
    <property type="match status" value="1"/>
</dbReference>
<dbReference type="SMART" id="SM00889">
    <property type="entry name" value="EFG_IV"/>
    <property type="match status" value="1"/>
</dbReference>
<accession>W0E7E5</accession>
<dbReference type="STRING" id="871968.DESME_06645"/>
<dbReference type="SMART" id="SM00838">
    <property type="entry name" value="EFG_C"/>
    <property type="match status" value="1"/>
</dbReference>
<dbReference type="GO" id="GO:0003746">
    <property type="term" value="F:translation elongation factor activity"/>
    <property type="evidence" value="ECO:0007669"/>
    <property type="project" value="UniProtKB-KW"/>
</dbReference>
<keyword evidence="1" id="KW-0547">Nucleotide-binding</keyword>
<dbReference type="InterPro" id="IPR005225">
    <property type="entry name" value="Small_GTP-bd"/>
</dbReference>
<protein>
    <submittedName>
        <fullName evidence="4">Elongation factor G</fullName>
    </submittedName>
</protein>
<dbReference type="InterPro" id="IPR027417">
    <property type="entry name" value="P-loop_NTPase"/>
</dbReference>
<dbReference type="EMBL" id="CP007032">
    <property type="protein sequence ID" value="AHF06775.1"/>
    <property type="molecule type" value="Genomic_DNA"/>
</dbReference>